<reference evidence="2" key="1">
    <citation type="submission" date="2023-03" db="EMBL/GenBank/DDBJ databases">
        <title>Massive genome expansion in bonnet fungi (Mycena s.s.) driven by repeated elements and novel gene families across ecological guilds.</title>
        <authorList>
            <consortium name="Lawrence Berkeley National Laboratory"/>
            <person name="Harder C.B."/>
            <person name="Miyauchi S."/>
            <person name="Viragh M."/>
            <person name="Kuo A."/>
            <person name="Thoen E."/>
            <person name="Andreopoulos B."/>
            <person name="Lu D."/>
            <person name="Skrede I."/>
            <person name="Drula E."/>
            <person name="Henrissat B."/>
            <person name="Morin E."/>
            <person name="Kohler A."/>
            <person name="Barry K."/>
            <person name="LaButti K."/>
            <person name="Morin E."/>
            <person name="Salamov A."/>
            <person name="Lipzen A."/>
            <person name="Mereny Z."/>
            <person name="Hegedus B."/>
            <person name="Baldrian P."/>
            <person name="Stursova M."/>
            <person name="Weitz H."/>
            <person name="Taylor A."/>
            <person name="Grigoriev I.V."/>
            <person name="Nagy L.G."/>
            <person name="Martin F."/>
            <person name="Kauserud H."/>
        </authorList>
    </citation>
    <scope>NUCLEOTIDE SEQUENCE</scope>
    <source>
        <strain evidence="2">CBHHK067</strain>
    </source>
</reference>
<dbReference type="AlphaFoldDB" id="A0AAD7DHE9"/>
<feature type="region of interest" description="Disordered" evidence="1">
    <location>
        <begin position="66"/>
        <end position="86"/>
    </location>
</feature>
<evidence type="ECO:0000313" key="2">
    <source>
        <dbReference type="EMBL" id="KAJ7691424.1"/>
    </source>
</evidence>
<evidence type="ECO:0000256" key="1">
    <source>
        <dbReference type="SAM" id="MobiDB-lite"/>
    </source>
</evidence>
<comment type="caution">
    <text evidence="2">The sequence shown here is derived from an EMBL/GenBank/DDBJ whole genome shotgun (WGS) entry which is preliminary data.</text>
</comment>
<sequence>MNGNYASEWLKNTIWSAIDPIPHQLYPVASRAAAVLWAEKYAWVTRRPSESRAELQGRCTPLTVGRRRRRSRAFGQRSMPPAAHNPCSGAWSYPEAAHTRPRPYARSDGETRYIASSMKPMAVVWGVRRWQAHTLGSLTASRGAGRAGKARSTSLFEDEENGGCDVPIEGTTRAVRPPSRPSRDGGSRLRCSARCHPLCTGSYKAAMAPLHTTSATVHETRGSRTAATEGRKIPGCRATMEKGRRGCVRRGLRRALVLVRNAILRD</sequence>
<gene>
    <name evidence="2" type="ORF">B0H17DRAFT_1133733</name>
</gene>
<proteinExistence type="predicted"/>
<accession>A0AAD7DHE9</accession>
<dbReference type="Proteomes" id="UP001221757">
    <property type="component" value="Unassembled WGS sequence"/>
</dbReference>
<feature type="region of interest" description="Disordered" evidence="1">
    <location>
        <begin position="151"/>
        <end position="189"/>
    </location>
</feature>
<organism evidence="2 3">
    <name type="scientific">Mycena rosella</name>
    <name type="common">Pink bonnet</name>
    <name type="synonym">Agaricus rosellus</name>
    <dbReference type="NCBI Taxonomy" id="1033263"/>
    <lineage>
        <taxon>Eukaryota</taxon>
        <taxon>Fungi</taxon>
        <taxon>Dikarya</taxon>
        <taxon>Basidiomycota</taxon>
        <taxon>Agaricomycotina</taxon>
        <taxon>Agaricomycetes</taxon>
        <taxon>Agaricomycetidae</taxon>
        <taxon>Agaricales</taxon>
        <taxon>Marasmiineae</taxon>
        <taxon>Mycenaceae</taxon>
        <taxon>Mycena</taxon>
    </lineage>
</organism>
<keyword evidence="3" id="KW-1185">Reference proteome</keyword>
<protein>
    <submittedName>
        <fullName evidence="2">Uncharacterized protein</fullName>
    </submittedName>
</protein>
<dbReference type="EMBL" id="JARKIE010000058">
    <property type="protein sequence ID" value="KAJ7691424.1"/>
    <property type="molecule type" value="Genomic_DNA"/>
</dbReference>
<name>A0AAD7DHE9_MYCRO</name>
<evidence type="ECO:0000313" key="3">
    <source>
        <dbReference type="Proteomes" id="UP001221757"/>
    </source>
</evidence>